<evidence type="ECO:0000313" key="3">
    <source>
        <dbReference type="Proteomes" id="UP000799302"/>
    </source>
</evidence>
<keyword evidence="1" id="KW-0732">Signal</keyword>
<name>A0A6A6TV95_9PEZI</name>
<dbReference type="AlphaFoldDB" id="A0A6A6TV95"/>
<dbReference type="Proteomes" id="UP000799302">
    <property type="component" value="Unassembled WGS sequence"/>
</dbReference>
<gene>
    <name evidence="2" type="ORF">BT63DRAFT_429940</name>
</gene>
<keyword evidence="3" id="KW-1185">Reference proteome</keyword>
<feature type="signal peptide" evidence="1">
    <location>
        <begin position="1"/>
        <end position="19"/>
    </location>
</feature>
<sequence>MFTPKHILGSMLLATVTLCSPLAANQPACSFVPSTTYYPGDSRLSEIVASIPENKAYFANLLAEGNWSPVDGCANFCCACPVVQPNVPGIYTYTATPCKTSPGLAKRTEA</sequence>
<proteinExistence type="predicted"/>
<reference evidence="2" key="1">
    <citation type="journal article" date="2020" name="Stud. Mycol.">
        <title>101 Dothideomycetes genomes: a test case for predicting lifestyles and emergence of pathogens.</title>
        <authorList>
            <person name="Haridas S."/>
            <person name="Albert R."/>
            <person name="Binder M."/>
            <person name="Bloem J."/>
            <person name="Labutti K."/>
            <person name="Salamov A."/>
            <person name="Andreopoulos B."/>
            <person name="Baker S."/>
            <person name="Barry K."/>
            <person name="Bills G."/>
            <person name="Bluhm B."/>
            <person name="Cannon C."/>
            <person name="Castanera R."/>
            <person name="Culley D."/>
            <person name="Daum C."/>
            <person name="Ezra D."/>
            <person name="Gonzalez J."/>
            <person name="Henrissat B."/>
            <person name="Kuo A."/>
            <person name="Liang C."/>
            <person name="Lipzen A."/>
            <person name="Lutzoni F."/>
            <person name="Magnuson J."/>
            <person name="Mondo S."/>
            <person name="Nolan M."/>
            <person name="Ohm R."/>
            <person name="Pangilinan J."/>
            <person name="Park H.-J."/>
            <person name="Ramirez L."/>
            <person name="Alfaro M."/>
            <person name="Sun H."/>
            <person name="Tritt A."/>
            <person name="Yoshinaga Y."/>
            <person name="Zwiers L.-H."/>
            <person name="Turgeon B."/>
            <person name="Goodwin S."/>
            <person name="Spatafora J."/>
            <person name="Crous P."/>
            <person name="Grigoriev I."/>
        </authorList>
    </citation>
    <scope>NUCLEOTIDE SEQUENCE</scope>
    <source>
        <strain evidence="2">CBS 115976</strain>
    </source>
</reference>
<dbReference type="EMBL" id="MU004244">
    <property type="protein sequence ID" value="KAF2663660.1"/>
    <property type="molecule type" value="Genomic_DNA"/>
</dbReference>
<organism evidence="2 3">
    <name type="scientific">Microthyrium microscopicum</name>
    <dbReference type="NCBI Taxonomy" id="703497"/>
    <lineage>
        <taxon>Eukaryota</taxon>
        <taxon>Fungi</taxon>
        <taxon>Dikarya</taxon>
        <taxon>Ascomycota</taxon>
        <taxon>Pezizomycotina</taxon>
        <taxon>Dothideomycetes</taxon>
        <taxon>Dothideomycetes incertae sedis</taxon>
        <taxon>Microthyriales</taxon>
        <taxon>Microthyriaceae</taxon>
        <taxon>Microthyrium</taxon>
    </lineage>
</organism>
<accession>A0A6A6TV95</accession>
<feature type="chain" id="PRO_5025362692" evidence="1">
    <location>
        <begin position="20"/>
        <end position="110"/>
    </location>
</feature>
<evidence type="ECO:0000313" key="2">
    <source>
        <dbReference type="EMBL" id="KAF2663660.1"/>
    </source>
</evidence>
<evidence type="ECO:0000256" key="1">
    <source>
        <dbReference type="SAM" id="SignalP"/>
    </source>
</evidence>
<protein>
    <submittedName>
        <fullName evidence="2">Uncharacterized protein</fullName>
    </submittedName>
</protein>